<protein>
    <recommendedName>
        <fullName evidence="4">BZIP domain-containing protein</fullName>
    </recommendedName>
</protein>
<feature type="region of interest" description="Disordered" evidence="1">
    <location>
        <begin position="178"/>
        <end position="204"/>
    </location>
</feature>
<name>N1S8W7_FUSC4</name>
<feature type="compositionally biased region" description="Polar residues" evidence="1">
    <location>
        <begin position="327"/>
        <end position="358"/>
    </location>
</feature>
<feature type="compositionally biased region" description="Polar residues" evidence="1">
    <location>
        <begin position="12"/>
        <end position="26"/>
    </location>
</feature>
<reference evidence="3" key="1">
    <citation type="submission" date="2012-09" db="EMBL/GenBank/DDBJ databases">
        <title>Genome sequencing and comparative transcriptomics of race 1 and race 4 of banana pathogen: Fusarium oxysporum f. sp. cubense.</title>
        <authorList>
            <person name="Fang X."/>
            <person name="Huang J."/>
        </authorList>
    </citation>
    <scope>NUCLEOTIDE SEQUENCE [LARGE SCALE GENOMIC DNA]</scope>
    <source>
        <strain evidence="3">race 4</strain>
    </source>
</reference>
<gene>
    <name evidence="2" type="ORF">FOC4_g10000621</name>
</gene>
<dbReference type="EMBL" id="KB726177">
    <property type="protein sequence ID" value="EMT74704.1"/>
    <property type="molecule type" value="Genomic_DNA"/>
</dbReference>
<feature type="compositionally biased region" description="Low complexity" evidence="1">
    <location>
        <begin position="188"/>
        <end position="202"/>
    </location>
</feature>
<feature type="compositionally biased region" description="Pro residues" evidence="1">
    <location>
        <begin position="1"/>
        <end position="11"/>
    </location>
</feature>
<sequence>MGASEPDPPSQPQMRNTNSDQPSESFSYEHWRKLQNRVAQRRYRDKLKRRIDVEDDPEDRPCQEHTRLGFNLRQQCSAEWRAPSGEQSSTKAKVSRYGGPEWRYSSQAFSNTNRGGPATDCTRELQDLSSQDETGHAGRRAGNVLSLARLLSEDPGCPQTTTGPGSGFQCSNHHENHGLPTHRARTWSNCSSKQQPSSSSYQEKLTTKANKRFSDLSQLYKVGVELDMIHYDEGFIQDLSTVKERFRQLADPGLIDLDQGNDDDTDQSRARPGENFAAAPHRNRCIAESQRQHLETNPPSPDPRDLTTKATYRESNLDRYRQDMHRNQGNSRVSTGHSSPRWTPSTIPESSEGSSLRTPSGLRRMQEYKADNSHEAGSRHEN</sequence>
<feature type="compositionally biased region" description="Basic and acidic residues" evidence="1">
    <location>
        <begin position="315"/>
        <end position="326"/>
    </location>
</feature>
<evidence type="ECO:0000313" key="2">
    <source>
        <dbReference type="EMBL" id="EMT74704.1"/>
    </source>
</evidence>
<dbReference type="Proteomes" id="UP000016929">
    <property type="component" value="Unassembled WGS sequence"/>
</dbReference>
<evidence type="ECO:0008006" key="4">
    <source>
        <dbReference type="Google" id="ProtNLM"/>
    </source>
</evidence>
<organism evidence="2 3">
    <name type="scientific">Fusarium oxysporum f. sp. cubense (strain race 4)</name>
    <name type="common">Panama disease fungus</name>
    <dbReference type="NCBI Taxonomy" id="2502994"/>
    <lineage>
        <taxon>Eukaryota</taxon>
        <taxon>Fungi</taxon>
        <taxon>Dikarya</taxon>
        <taxon>Ascomycota</taxon>
        <taxon>Pezizomycotina</taxon>
        <taxon>Sordariomycetes</taxon>
        <taxon>Hypocreomycetidae</taxon>
        <taxon>Hypocreales</taxon>
        <taxon>Nectriaceae</taxon>
        <taxon>Fusarium</taxon>
        <taxon>Fusarium oxysporum species complex</taxon>
    </lineage>
</organism>
<reference evidence="3" key="2">
    <citation type="journal article" date="2014" name="PLoS ONE">
        <title>Genome and Transcriptome Analysis of the Fungal Pathogen Fusarium oxysporum f. sp. cubense Causing Banana Vascular Wilt Disease.</title>
        <authorList>
            <person name="Guo L."/>
            <person name="Han L."/>
            <person name="Yang L."/>
            <person name="Zeng H."/>
            <person name="Fan D."/>
            <person name="Zhu Y."/>
            <person name="Feng Y."/>
            <person name="Wang G."/>
            <person name="Peng C."/>
            <person name="Jiang X."/>
            <person name="Zhou D."/>
            <person name="Ni P."/>
            <person name="Liang C."/>
            <person name="Liu L."/>
            <person name="Wang J."/>
            <person name="Mao C."/>
            <person name="Fang X."/>
            <person name="Peng M."/>
            <person name="Huang J."/>
        </authorList>
    </citation>
    <scope>NUCLEOTIDE SEQUENCE [LARGE SCALE GENOMIC DNA]</scope>
    <source>
        <strain evidence="3">race 4</strain>
    </source>
</reference>
<proteinExistence type="predicted"/>
<evidence type="ECO:0000313" key="3">
    <source>
        <dbReference type="Proteomes" id="UP000016929"/>
    </source>
</evidence>
<dbReference type="HOGENOM" id="CLU_735742_0_0_1"/>
<dbReference type="OrthoDB" id="5063964at2759"/>
<feature type="region of interest" description="Disordered" evidence="1">
    <location>
        <begin position="253"/>
        <end position="283"/>
    </location>
</feature>
<feature type="compositionally biased region" description="Basic and acidic residues" evidence="1">
    <location>
        <begin position="364"/>
        <end position="382"/>
    </location>
</feature>
<accession>N1S8W7</accession>
<evidence type="ECO:0000256" key="1">
    <source>
        <dbReference type="SAM" id="MobiDB-lite"/>
    </source>
</evidence>
<dbReference type="AlphaFoldDB" id="N1S8W7"/>
<keyword evidence="3" id="KW-1185">Reference proteome</keyword>
<feature type="region of interest" description="Disordered" evidence="1">
    <location>
        <begin position="289"/>
        <end position="308"/>
    </location>
</feature>
<feature type="region of interest" description="Disordered" evidence="1">
    <location>
        <begin position="315"/>
        <end position="382"/>
    </location>
</feature>
<feature type="region of interest" description="Disordered" evidence="1">
    <location>
        <begin position="1"/>
        <end position="28"/>
    </location>
</feature>
<feature type="region of interest" description="Disordered" evidence="1">
    <location>
        <begin position="48"/>
        <end position="68"/>
    </location>
</feature>